<dbReference type="KEGG" id="trl:A3L10_08025"/>
<evidence type="ECO:0000256" key="4">
    <source>
        <dbReference type="ARBA" id="ARBA00023125"/>
    </source>
</evidence>
<dbReference type="RefSeq" id="WP_088867128.1">
    <property type="nucleotide sequence ID" value="NZ_CP015106.1"/>
</dbReference>
<evidence type="ECO:0000256" key="6">
    <source>
        <dbReference type="ARBA" id="ARBA00030739"/>
    </source>
</evidence>
<reference evidence="9 10" key="1">
    <citation type="submission" date="2016-04" db="EMBL/GenBank/DDBJ databases">
        <title>Complete genome sequence of Thermococcus radiotolerans type strain EJ2.</title>
        <authorList>
            <person name="Oger P.M."/>
        </authorList>
    </citation>
    <scope>NUCLEOTIDE SEQUENCE [LARGE SCALE GENOMIC DNA]</scope>
    <source>
        <strain evidence="9 10">EJ2</strain>
    </source>
</reference>
<evidence type="ECO:0000256" key="5">
    <source>
        <dbReference type="ARBA" id="ARBA00023163"/>
    </source>
</evidence>
<keyword evidence="5" id="KW-0804">Transcription</keyword>
<protein>
    <recommendedName>
        <fullName evidence="2">TATA-box-binding protein</fullName>
    </recommendedName>
    <alternativeName>
        <fullName evidence="7">Box A-binding protein</fullName>
    </alternativeName>
    <alternativeName>
        <fullName evidence="6">TATA sequence-binding protein</fullName>
    </alternativeName>
    <alternativeName>
        <fullName evidence="8">TATA-box factor</fullName>
    </alternativeName>
</protein>
<evidence type="ECO:0000256" key="3">
    <source>
        <dbReference type="ARBA" id="ARBA00022737"/>
    </source>
</evidence>
<accession>A0A2Z2NBL9</accession>
<dbReference type="EMBL" id="CP015106">
    <property type="protein sequence ID" value="ASJ15076.1"/>
    <property type="molecule type" value="Genomic_DNA"/>
</dbReference>
<dbReference type="InterPro" id="IPR012295">
    <property type="entry name" value="TBP_dom_sf"/>
</dbReference>
<dbReference type="PRINTS" id="PR00686">
    <property type="entry name" value="TIFACTORIID"/>
</dbReference>
<organism evidence="9 10">
    <name type="scientific">Thermococcus radiotolerans</name>
    <dbReference type="NCBI Taxonomy" id="187880"/>
    <lineage>
        <taxon>Archaea</taxon>
        <taxon>Methanobacteriati</taxon>
        <taxon>Methanobacteriota</taxon>
        <taxon>Thermococci</taxon>
        <taxon>Thermococcales</taxon>
        <taxon>Thermococcaceae</taxon>
        <taxon>Thermococcus</taxon>
    </lineage>
</organism>
<evidence type="ECO:0000313" key="9">
    <source>
        <dbReference type="EMBL" id="ASJ15076.1"/>
    </source>
</evidence>
<name>A0A2Z2NBL9_9EURY</name>
<dbReference type="Pfam" id="PF00352">
    <property type="entry name" value="TBP"/>
    <property type="match status" value="2"/>
</dbReference>
<keyword evidence="4" id="KW-0238">DNA-binding</keyword>
<evidence type="ECO:0000256" key="8">
    <source>
        <dbReference type="ARBA" id="ARBA00033017"/>
    </source>
</evidence>
<dbReference type="GO" id="GO:0006352">
    <property type="term" value="P:DNA-templated transcription initiation"/>
    <property type="evidence" value="ECO:0007669"/>
    <property type="project" value="InterPro"/>
</dbReference>
<sequence>MDIEYKIANIVVSGHLGTPLNLESLVTLDNFFYDPEYYHGGYLKLDNGLTVTIYRSGKYIIPGIKRLEDIETSFRGLVKYLAPYIDPSKVQKPQIRNLVISGDFHRTFALETLALKLPNVEYNPEQFPGLIVKLRGSITLLLFSSGRFVIVGAKSLEEVEKAIEKVKTWVLV</sequence>
<dbReference type="GeneID" id="33328788"/>
<dbReference type="AlphaFoldDB" id="A0A2Z2NBL9"/>
<dbReference type="Proteomes" id="UP000250085">
    <property type="component" value="Chromosome"/>
</dbReference>
<keyword evidence="10" id="KW-1185">Reference proteome</keyword>
<dbReference type="Gene3D" id="3.30.310.10">
    <property type="entry name" value="TATA-Binding Protein"/>
    <property type="match status" value="2"/>
</dbReference>
<evidence type="ECO:0000256" key="2">
    <source>
        <dbReference type="ARBA" id="ARBA00021962"/>
    </source>
</evidence>
<proteinExistence type="inferred from homology"/>
<gene>
    <name evidence="9" type="ORF">A3L10_08025</name>
</gene>
<dbReference type="SUPFAM" id="SSF55945">
    <property type="entry name" value="TATA-box binding protein-like"/>
    <property type="match status" value="2"/>
</dbReference>
<dbReference type="InterPro" id="IPR000814">
    <property type="entry name" value="TBP"/>
</dbReference>
<keyword evidence="3" id="KW-0677">Repeat</keyword>
<dbReference type="GO" id="GO:0003677">
    <property type="term" value="F:DNA binding"/>
    <property type="evidence" value="ECO:0007669"/>
    <property type="project" value="UniProtKB-KW"/>
</dbReference>
<evidence type="ECO:0000313" key="10">
    <source>
        <dbReference type="Proteomes" id="UP000250085"/>
    </source>
</evidence>
<evidence type="ECO:0000256" key="1">
    <source>
        <dbReference type="ARBA" id="ARBA00005560"/>
    </source>
</evidence>
<dbReference type="PANTHER" id="PTHR10126">
    <property type="entry name" value="TATA-BOX BINDING PROTEIN"/>
    <property type="match status" value="1"/>
</dbReference>
<evidence type="ECO:0000256" key="7">
    <source>
        <dbReference type="ARBA" id="ARBA00032929"/>
    </source>
</evidence>
<comment type="similarity">
    <text evidence="1">Belongs to the TBP family.</text>
</comment>